<evidence type="ECO:0000256" key="2">
    <source>
        <dbReference type="ARBA" id="ARBA00022729"/>
    </source>
</evidence>
<feature type="chain" id="PRO_5025660644" description="Wall-associated receptor kinase galacturonan-binding domain-containing protein" evidence="4">
    <location>
        <begin position="17"/>
        <end position="202"/>
    </location>
</feature>
<reference evidence="6" key="1">
    <citation type="journal article" date="2019" name="Genome Biol. Evol.">
        <title>The Rhododendron genome and chromosomal organization provide insight into shared whole-genome duplications across the heath family (Ericaceae).</title>
        <authorList>
            <person name="Soza V.L."/>
            <person name="Lindsley D."/>
            <person name="Waalkes A."/>
            <person name="Ramage E."/>
            <person name="Patwardhan R.P."/>
            <person name="Burton J.N."/>
            <person name="Adey A."/>
            <person name="Kumar A."/>
            <person name="Qiu R."/>
            <person name="Shendure J."/>
            <person name="Hall B."/>
        </authorList>
    </citation>
    <scope>NUCLEOTIDE SEQUENCE</scope>
    <source>
        <strain evidence="6">RSF 1966-606</strain>
    </source>
</reference>
<dbReference type="OrthoDB" id="1747169at2759"/>
<dbReference type="GO" id="GO:0030247">
    <property type="term" value="F:polysaccharide binding"/>
    <property type="evidence" value="ECO:0007669"/>
    <property type="project" value="InterPro"/>
</dbReference>
<sequence>MFQIIILLLWLTTAESVAQFEAQLPLAKPGCPETCGNIDIPYPFGIGSNCYMADGFAVTCNNSFFPPKPFIDCINLEVVQISVNWRTVQVITYNFPGRADGKDVYLGGTPFNFSDTYERNIESLDWALNGTCNNESLCGANAHCVNNATTLWSPECFCVEGYEGNPYLPSGCILGILFAGILLGATSVLAAMGIISLLNLHA</sequence>
<evidence type="ECO:0000259" key="5">
    <source>
        <dbReference type="Pfam" id="PF13947"/>
    </source>
</evidence>
<feature type="transmembrane region" description="Helical" evidence="3">
    <location>
        <begin position="173"/>
        <end position="198"/>
    </location>
</feature>
<evidence type="ECO:0000313" key="6">
    <source>
        <dbReference type="EMBL" id="KAE9444744.1"/>
    </source>
</evidence>
<organism evidence="6">
    <name type="scientific">Rhododendron williamsianum</name>
    <dbReference type="NCBI Taxonomy" id="262921"/>
    <lineage>
        <taxon>Eukaryota</taxon>
        <taxon>Viridiplantae</taxon>
        <taxon>Streptophyta</taxon>
        <taxon>Embryophyta</taxon>
        <taxon>Tracheophyta</taxon>
        <taxon>Spermatophyta</taxon>
        <taxon>Magnoliopsida</taxon>
        <taxon>eudicotyledons</taxon>
        <taxon>Gunneridae</taxon>
        <taxon>Pentapetalae</taxon>
        <taxon>asterids</taxon>
        <taxon>Ericales</taxon>
        <taxon>Ericaceae</taxon>
        <taxon>Ericoideae</taxon>
        <taxon>Rhodoreae</taxon>
        <taxon>Rhododendron</taxon>
    </lineage>
</organism>
<comment type="caution">
    <text evidence="6">The sequence shown here is derived from an EMBL/GenBank/DDBJ whole genome shotgun (WGS) entry which is preliminary data.</text>
</comment>
<dbReference type="InterPro" id="IPR025287">
    <property type="entry name" value="WAK_GUB"/>
</dbReference>
<protein>
    <recommendedName>
        <fullName evidence="5">Wall-associated receptor kinase galacturonan-binding domain-containing protein</fullName>
    </recommendedName>
</protein>
<feature type="non-terminal residue" evidence="6">
    <location>
        <position position="1"/>
    </location>
</feature>
<evidence type="ECO:0000256" key="3">
    <source>
        <dbReference type="SAM" id="Phobius"/>
    </source>
</evidence>
<evidence type="ECO:0000256" key="4">
    <source>
        <dbReference type="SAM" id="SignalP"/>
    </source>
</evidence>
<keyword evidence="2 4" id="KW-0732">Signal</keyword>
<keyword evidence="3" id="KW-0812">Transmembrane</keyword>
<dbReference type="Pfam" id="PF13947">
    <property type="entry name" value="GUB_WAK_bind"/>
    <property type="match status" value="1"/>
</dbReference>
<comment type="subcellular location">
    <subcellularLocation>
        <location evidence="1">Membrane</location>
        <topology evidence="1">Single-pass membrane protein</topology>
    </subcellularLocation>
</comment>
<dbReference type="EMBL" id="QEFC01005896">
    <property type="protein sequence ID" value="KAE9444744.1"/>
    <property type="molecule type" value="Genomic_DNA"/>
</dbReference>
<name>A0A6A4KK49_9ERIC</name>
<dbReference type="AlphaFoldDB" id="A0A6A4KK49"/>
<evidence type="ECO:0000256" key="1">
    <source>
        <dbReference type="ARBA" id="ARBA00004167"/>
    </source>
</evidence>
<dbReference type="Gene3D" id="2.10.25.10">
    <property type="entry name" value="Laminin"/>
    <property type="match status" value="1"/>
</dbReference>
<feature type="signal peptide" evidence="4">
    <location>
        <begin position="1"/>
        <end position="16"/>
    </location>
</feature>
<dbReference type="GO" id="GO:0016020">
    <property type="term" value="C:membrane"/>
    <property type="evidence" value="ECO:0007669"/>
    <property type="project" value="UniProtKB-SubCell"/>
</dbReference>
<feature type="domain" description="Wall-associated receptor kinase galacturonan-binding" evidence="5">
    <location>
        <begin position="31"/>
        <end position="90"/>
    </location>
</feature>
<gene>
    <name evidence="6" type="ORF">C3L33_23358</name>
</gene>
<proteinExistence type="predicted"/>
<keyword evidence="3" id="KW-0472">Membrane</keyword>
<keyword evidence="3" id="KW-1133">Transmembrane helix</keyword>
<dbReference type="PANTHER" id="PTHR33491">
    <property type="entry name" value="OSJNBA0016N04.9 PROTEIN"/>
    <property type="match status" value="1"/>
</dbReference>
<accession>A0A6A4KK49</accession>